<dbReference type="RefSeq" id="WP_184238762.1">
    <property type="nucleotide sequence ID" value="NZ_JACHMJ010000001.1"/>
</dbReference>
<evidence type="ECO:0000256" key="1">
    <source>
        <dbReference type="ARBA" id="ARBA00022679"/>
    </source>
</evidence>
<comment type="caution">
    <text evidence="7">The sequence shown here is derived from an EMBL/GenBank/DDBJ whole genome shotgun (WGS) entry which is preliminary data.</text>
</comment>
<accession>A0A841AKR5</accession>
<dbReference type="EMBL" id="JACHMJ010000001">
    <property type="protein sequence ID" value="MBB5844530.1"/>
    <property type="molecule type" value="Genomic_DNA"/>
</dbReference>
<evidence type="ECO:0000256" key="3">
    <source>
        <dbReference type="ARBA" id="ARBA00023012"/>
    </source>
</evidence>
<evidence type="ECO:0000259" key="6">
    <source>
        <dbReference type="PROSITE" id="PS50109"/>
    </source>
</evidence>
<dbReference type="SUPFAM" id="SSF55874">
    <property type="entry name" value="ATPase domain of HSP90 chaperone/DNA topoisomerase II/histidine kinase"/>
    <property type="match status" value="1"/>
</dbReference>
<protein>
    <submittedName>
        <fullName evidence="7">Signal transduction histidine kinase</fullName>
    </submittedName>
</protein>
<dbReference type="Gene3D" id="3.30.565.10">
    <property type="entry name" value="Histidine kinase-like ATPase, C-terminal domain"/>
    <property type="match status" value="1"/>
</dbReference>
<dbReference type="AlphaFoldDB" id="A0A841AKR5"/>
<sequence>MGNSRWWDFAVVAGAVILTLLLLVNGAEGWELVSAIAVIVAIVLVWYLLGRHSEQGSPRAIAVVVAVIVLSGIGTAISPGMATVQAIAFPLVWILSRTTRDAVFANVLLAVSVGAGYVLRLGPTMDVLAEAAVIETISLAGSFAIGFWITRISEESDERARLIDELRQTQAQLELVSRDAGAMGERERLAREIHDTIAQDLTGLVLLAQRTRRELVGGSATVGETVDLLEDSARSALAETRSLVATTAPVGLSGDGIVAALERLATRFTRETGIAVAVTGAVPKLTRETEVVLLRCAQEGLANVRKHSGAVTCGLDLFVRDGMVGIAVSDSGDGFDPLAVREGFGLSGMRDRLALVGGDLRIDSRPGDGTEVTATLPLVAVPA</sequence>
<dbReference type="PIRSF" id="PIRSF037434">
    <property type="entry name" value="STHK_ChrS"/>
    <property type="match status" value="1"/>
</dbReference>
<evidence type="ECO:0000313" key="8">
    <source>
        <dbReference type="Proteomes" id="UP000536685"/>
    </source>
</evidence>
<evidence type="ECO:0000313" key="7">
    <source>
        <dbReference type="EMBL" id="MBB5844530.1"/>
    </source>
</evidence>
<reference evidence="7 8" key="1">
    <citation type="submission" date="2020-08" db="EMBL/GenBank/DDBJ databases">
        <title>Sequencing the genomes of 1000 actinobacteria strains.</title>
        <authorList>
            <person name="Klenk H.-P."/>
        </authorList>
    </citation>
    <scope>NUCLEOTIDE SEQUENCE [LARGE SCALE GENOMIC DNA]</scope>
    <source>
        <strain evidence="7 8">DSM 105784</strain>
    </source>
</reference>
<feature type="transmembrane region" description="Helical" evidence="5">
    <location>
        <begin position="7"/>
        <end position="24"/>
    </location>
</feature>
<dbReference type="Proteomes" id="UP000536685">
    <property type="component" value="Unassembled WGS sequence"/>
</dbReference>
<keyword evidence="4" id="KW-0175">Coiled coil</keyword>
<keyword evidence="5" id="KW-0812">Transmembrane</keyword>
<feature type="domain" description="Histidine kinase" evidence="6">
    <location>
        <begin position="326"/>
        <end position="380"/>
    </location>
</feature>
<feature type="coiled-coil region" evidence="4">
    <location>
        <begin position="152"/>
        <end position="179"/>
    </location>
</feature>
<dbReference type="InterPro" id="IPR036890">
    <property type="entry name" value="HATPase_C_sf"/>
</dbReference>
<keyword evidence="8" id="KW-1185">Reference proteome</keyword>
<evidence type="ECO:0000256" key="4">
    <source>
        <dbReference type="SAM" id="Coils"/>
    </source>
</evidence>
<keyword evidence="5" id="KW-1133">Transmembrane helix</keyword>
<dbReference type="InterPro" id="IPR050482">
    <property type="entry name" value="Sensor_HK_TwoCompSys"/>
</dbReference>
<dbReference type="PANTHER" id="PTHR24421">
    <property type="entry name" value="NITRATE/NITRITE SENSOR PROTEIN NARX-RELATED"/>
    <property type="match status" value="1"/>
</dbReference>
<dbReference type="InterPro" id="IPR005467">
    <property type="entry name" value="His_kinase_dom"/>
</dbReference>
<dbReference type="Gene3D" id="1.20.5.1930">
    <property type="match status" value="1"/>
</dbReference>
<keyword evidence="2 7" id="KW-0418">Kinase</keyword>
<feature type="transmembrane region" description="Helical" evidence="5">
    <location>
        <begin position="61"/>
        <end position="82"/>
    </location>
</feature>
<dbReference type="GO" id="GO:0046983">
    <property type="term" value="F:protein dimerization activity"/>
    <property type="evidence" value="ECO:0007669"/>
    <property type="project" value="InterPro"/>
</dbReference>
<name>A0A841AKR5_9MICO</name>
<proteinExistence type="predicted"/>
<dbReference type="GO" id="GO:0000155">
    <property type="term" value="F:phosphorelay sensor kinase activity"/>
    <property type="evidence" value="ECO:0007669"/>
    <property type="project" value="InterPro"/>
</dbReference>
<evidence type="ECO:0000256" key="5">
    <source>
        <dbReference type="SAM" id="Phobius"/>
    </source>
</evidence>
<dbReference type="PROSITE" id="PS50109">
    <property type="entry name" value="HIS_KIN"/>
    <property type="match status" value="1"/>
</dbReference>
<keyword evidence="5" id="KW-0472">Membrane</keyword>
<evidence type="ECO:0000256" key="2">
    <source>
        <dbReference type="ARBA" id="ARBA00022777"/>
    </source>
</evidence>
<dbReference type="SMART" id="SM00387">
    <property type="entry name" value="HATPase_c"/>
    <property type="match status" value="1"/>
</dbReference>
<feature type="transmembrane region" description="Helical" evidence="5">
    <location>
        <begin position="102"/>
        <end position="119"/>
    </location>
</feature>
<dbReference type="GO" id="GO:0016020">
    <property type="term" value="C:membrane"/>
    <property type="evidence" value="ECO:0007669"/>
    <property type="project" value="InterPro"/>
</dbReference>
<dbReference type="PANTHER" id="PTHR24421:SF62">
    <property type="entry name" value="SENSORY TRANSDUCTION HISTIDINE KINASE"/>
    <property type="match status" value="1"/>
</dbReference>
<gene>
    <name evidence="7" type="ORF">HD599_002853</name>
</gene>
<dbReference type="InterPro" id="IPR003594">
    <property type="entry name" value="HATPase_dom"/>
</dbReference>
<dbReference type="Pfam" id="PF07730">
    <property type="entry name" value="HisKA_3"/>
    <property type="match status" value="1"/>
</dbReference>
<keyword evidence="1" id="KW-0808">Transferase</keyword>
<dbReference type="InterPro" id="IPR017205">
    <property type="entry name" value="Sig_transdc_His_kinase_ChrS"/>
</dbReference>
<dbReference type="InterPro" id="IPR011712">
    <property type="entry name" value="Sig_transdc_His_kin_sub3_dim/P"/>
</dbReference>
<dbReference type="Pfam" id="PF02518">
    <property type="entry name" value="HATPase_c"/>
    <property type="match status" value="1"/>
</dbReference>
<keyword evidence="3" id="KW-0902">Two-component regulatory system</keyword>
<dbReference type="CDD" id="cd16917">
    <property type="entry name" value="HATPase_UhpB-NarQ-NarX-like"/>
    <property type="match status" value="1"/>
</dbReference>
<feature type="transmembrane region" description="Helical" evidence="5">
    <location>
        <begin position="131"/>
        <end position="149"/>
    </location>
</feature>
<feature type="transmembrane region" description="Helical" evidence="5">
    <location>
        <begin position="30"/>
        <end position="49"/>
    </location>
</feature>
<organism evidence="7 8">
    <name type="scientific">Conyzicola lurida</name>
    <dbReference type="NCBI Taxonomy" id="1172621"/>
    <lineage>
        <taxon>Bacteria</taxon>
        <taxon>Bacillati</taxon>
        <taxon>Actinomycetota</taxon>
        <taxon>Actinomycetes</taxon>
        <taxon>Micrococcales</taxon>
        <taxon>Microbacteriaceae</taxon>
        <taxon>Conyzicola</taxon>
    </lineage>
</organism>